<feature type="compositionally biased region" description="Basic and acidic residues" evidence="1">
    <location>
        <begin position="251"/>
        <end position="268"/>
    </location>
</feature>
<feature type="compositionally biased region" description="Basic and acidic residues" evidence="1">
    <location>
        <begin position="150"/>
        <end position="164"/>
    </location>
</feature>
<name>A0A448ZLV2_9STRA</name>
<feature type="compositionally biased region" description="Basic and acidic residues" evidence="1">
    <location>
        <begin position="761"/>
        <end position="776"/>
    </location>
</feature>
<protein>
    <submittedName>
        <fullName evidence="2">Uncharacterized protein</fullName>
    </submittedName>
</protein>
<accession>A0A448ZLV2</accession>
<proteinExistence type="predicted"/>
<organism evidence="2 3">
    <name type="scientific">Pseudo-nitzschia multistriata</name>
    <dbReference type="NCBI Taxonomy" id="183589"/>
    <lineage>
        <taxon>Eukaryota</taxon>
        <taxon>Sar</taxon>
        <taxon>Stramenopiles</taxon>
        <taxon>Ochrophyta</taxon>
        <taxon>Bacillariophyta</taxon>
        <taxon>Bacillariophyceae</taxon>
        <taxon>Bacillariophycidae</taxon>
        <taxon>Bacillariales</taxon>
        <taxon>Bacillariaceae</taxon>
        <taxon>Pseudo-nitzschia</taxon>
    </lineage>
</organism>
<feature type="compositionally biased region" description="Basic and acidic residues" evidence="1">
    <location>
        <begin position="226"/>
        <end position="242"/>
    </location>
</feature>
<feature type="compositionally biased region" description="Polar residues" evidence="1">
    <location>
        <begin position="7"/>
        <end position="16"/>
    </location>
</feature>
<feature type="region of interest" description="Disordered" evidence="1">
    <location>
        <begin position="122"/>
        <end position="168"/>
    </location>
</feature>
<dbReference type="Proteomes" id="UP000291116">
    <property type="component" value="Unassembled WGS sequence"/>
</dbReference>
<evidence type="ECO:0000313" key="2">
    <source>
        <dbReference type="EMBL" id="VEU42983.1"/>
    </source>
</evidence>
<feature type="region of interest" description="Disordered" evidence="1">
    <location>
        <begin position="1"/>
        <end position="20"/>
    </location>
</feature>
<sequence>MLRLDPSRSQTTSIEDTTLARVAADQKMATEVHSRTAAEADERSCERPPSLAAVLSLVSPPGSGSGSSRRGSRSSSSTVPPTACGIERSRGRISDRTTMSRPGMTSIGNARVMVTARHMRPTMRSGSFSSKSRRMSVASGVRGRSRKAHDHVQGHREPGRRSEPPADAGRGRILQLVVDGQYVVVADETGDEEREGVQEVPPGLGEEREVCVPRVAPAGAAVALDAAKDDAASQDQQREHGRQAAVLECRQPAERAKGRHQQDDREHGQVAPQPTPRQPQPRGNGVVQGLHHVPEEDGVPHGPEEAHEDHQAHREDIGPGSKGLAGDRLEGIPPGPRGVGPALVHGGRHQRLEAKLRDDPGQEQHQRAHQKVARLLKGHGQREAPSPHHRRQYVEAGRGDRSDANVVALAADRLGGIRGGGVGLLVRGGVNGTPSVRNYGIASFCGIVVDGRGFRHGFSNKDKEILVDVAGDSQRVVDVKGRHGNHRGGPLHRVVKVAHRELHLQVVHELVKQRDVGSLHPGVLDPQLPPLVRNDVQRCGGHHRALYREGKPWQHADLQVDCPVDKQGRMRLCGAKEKTGVSRIPLHPHHKRHTRTFARQRFGRDALSDPAHPRSRRGLRVEGKAVLGNVLVLLSHGDPDGLKKRARPKELRARVAQVPFPAAIGRRVLGGVQGLQLGHKIDHDVLFFPGAVGPPVRDARQEQEFLLEGGADGHVLLPLVHRDLLELGGEIARVVVRGRAVVRVVVPNDGRPGGHRAAAGNERRSEREPRCRGSRQ</sequence>
<feature type="compositionally biased region" description="Basic and acidic residues" evidence="1">
    <location>
        <begin position="28"/>
        <end position="46"/>
    </location>
</feature>
<feature type="region of interest" description="Disordered" evidence="1">
    <location>
        <begin position="226"/>
        <end position="340"/>
    </location>
</feature>
<feature type="region of interest" description="Disordered" evidence="1">
    <location>
        <begin position="748"/>
        <end position="776"/>
    </location>
</feature>
<feature type="compositionally biased region" description="Low complexity" evidence="1">
    <location>
        <begin position="124"/>
        <end position="139"/>
    </location>
</feature>
<feature type="compositionally biased region" description="Low complexity" evidence="1">
    <location>
        <begin position="54"/>
        <end position="82"/>
    </location>
</feature>
<dbReference type="EMBL" id="CAACVS010000503">
    <property type="protein sequence ID" value="VEU42983.1"/>
    <property type="molecule type" value="Genomic_DNA"/>
</dbReference>
<gene>
    <name evidence="2" type="ORF">PSNMU_V1.4_AUG-EV-PASAV3_0099790</name>
</gene>
<evidence type="ECO:0000256" key="1">
    <source>
        <dbReference type="SAM" id="MobiDB-lite"/>
    </source>
</evidence>
<feature type="region of interest" description="Disordered" evidence="1">
    <location>
        <begin position="378"/>
        <end position="400"/>
    </location>
</feature>
<dbReference type="AlphaFoldDB" id="A0A448ZLV2"/>
<reference evidence="2 3" key="1">
    <citation type="submission" date="2019-01" db="EMBL/GenBank/DDBJ databases">
        <authorList>
            <person name="Ferrante I. M."/>
        </authorList>
    </citation>
    <scope>NUCLEOTIDE SEQUENCE [LARGE SCALE GENOMIC DNA]</scope>
    <source>
        <strain evidence="2 3">B856</strain>
    </source>
</reference>
<evidence type="ECO:0000313" key="3">
    <source>
        <dbReference type="Proteomes" id="UP000291116"/>
    </source>
</evidence>
<feature type="region of interest" description="Disordered" evidence="1">
    <location>
        <begin position="25"/>
        <end position="105"/>
    </location>
</feature>
<keyword evidence="3" id="KW-1185">Reference proteome</keyword>
<feature type="compositionally biased region" description="Basic and acidic residues" evidence="1">
    <location>
        <begin position="292"/>
        <end position="317"/>
    </location>
</feature>